<accession>A0A8J7HSQ8</accession>
<reference evidence="2 3" key="1">
    <citation type="journal article" date="2021" name="Int. J. Syst. Evol. Microbiol.">
        <title>Amazonocrinis nigriterrae gen. nov., sp. nov., Atlanticothrix silvestris gen. nov., sp. nov. and Dendronalium phyllosphericum gen. nov., sp. nov., nostocacean cyanobacteria from Brazilian environments.</title>
        <authorList>
            <person name="Alvarenga D.O."/>
            <person name="Andreote A.P.D."/>
            <person name="Branco L.H.Z."/>
            <person name="Delbaje E."/>
            <person name="Cruz R.B."/>
            <person name="Varani A.M."/>
            <person name="Fiore M.F."/>
        </authorList>
    </citation>
    <scope>NUCLEOTIDE SEQUENCE [LARGE SCALE GENOMIC DNA]</scope>
    <source>
        <strain evidence="2 3">CENA67</strain>
    </source>
</reference>
<dbReference type="EMBL" id="JAECZC010000016">
    <property type="protein sequence ID" value="MBH8562817.1"/>
    <property type="molecule type" value="Genomic_DNA"/>
</dbReference>
<organism evidence="2 3">
    <name type="scientific">Amazonocrinis nigriterrae CENA67</name>
    <dbReference type="NCBI Taxonomy" id="2794033"/>
    <lineage>
        <taxon>Bacteria</taxon>
        <taxon>Bacillati</taxon>
        <taxon>Cyanobacteriota</taxon>
        <taxon>Cyanophyceae</taxon>
        <taxon>Nostocales</taxon>
        <taxon>Nostocaceae</taxon>
        <taxon>Amazonocrinis</taxon>
        <taxon>Amazonocrinis nigriterrae</taxon>
    </lineage>
</organism>
<keyword evidence="1" id="KW-0472">Membrane</keyword>
<name>A0A8J7HSQ8_9NOST</name>
<gene>
    <name evidence="2" type="ORF">I8748_11605</name>
</gene>
<dbReference type="AlphaFoldDB" id="A0A8J7HSQ8"/>
<keyword evidence="1" id="KW-1133">Transmembrane helix</keyword>
<protein>
    <recommendedName>
        <fullName evidence="4">Tetratricopeptide repeat protein</fullName>
    </recommendedName>
</protein>
<sequence length="54" mass="6363">MRHHPIAHRLQRLTFASLAVYLTLPLSTLNYIGNVYSDHLYEFNKAIPYYQQAL</sequence>
<proteinExistence type="predicted"/>
<evidence type="ECO:0000313" key="2">
    <source>
        <dbReference type="EMBL" id="MBH8562817.1"/>
    </source>
</evidence>
<feature type="transmembrane region" description="Helical" evidence="1">
    <location>
        <begin position="12"/>
        <end position="32"/>
    </location>
</feature>
<evidence type="ECO:0000256" key="1">
    <source>
        <dbReference type="SAM" id="Phobius"/>
    </source>
</evidence>
<dbReference type="RefSeq" id="WP_198124716.1">
    <property type="nucleotide sequence ID" value="NZ_JAECZC010000016.1"/>
</dbReference>
<evidence type="ECO:0008006" key="4">
    <source>
        <dbReference type="Google" id="ProtNLM"/>
    </source>
</evidence>
<keyword evidence="3" id="KW-1185">Reference proteome</keyword>
<keyword evidence="1" id="KW-0812">Transmembrane</keyword>
<dbReference type="Proteomes" id="UP000632766">
    <property type="component" value="Unassembled WGS sequence"/>
</dbReference>
<comment type="caution">
    <text evidence="2">The sequence shown here is derived from an EMBL/GenBank/DDBJ whole genome shotgun (WGS) entry which is preliminary data.</text>
</comment>
<evidence type="ECO:0000313" key="3">
    <source>
        <dbReference type="Proteomes" id="UP000632766"/>
    </source>
</evidence>